<evidence type="ECO:0000256" key="1">
    <source>
        <dbReference type="SAM" id="Phobius"/>
    </source>
</evidence>
<comment type="caution">
    <text evidence="2">The sequence shown here is derived from an EMBL/GenBank/DDBJ whole genome shotgun (WGS) entry which is preliminary data.</text>
</comment>
<reference evidence="2 3" key="1">
    <citation type="submission" date="2023-03" db="EMBL/GenBank/DDBJ databases">
        <title>Novosphingobium cyanobacteriorum sp. nov., isolated from a eutrophic reservoir during the Microcystis bloom period.</title>
        <authorList>
            <person name="Kang M."/>
            <person name="Le V."/>
            <person name="Ko S.-R."/>
            <person name="Lee S.-A."/>
            <person name="Ahn C.-Y."/>
        </authorList>
    </citation>
    <scope>NUCLEOTIDE SEQUENCE [LARGE SCALE GENOMIC DNA]</scope>
    <source>
        <strain evidence="2 3">HBC54</strain>
    </source>
</reference>
<dbReference type="Proteomes" id="UP001222770">
    <property type="component" value="Unassembled WGS sequence"/>
</dbReference>
<dbReference type="EMBL" id="JAROCY010000004">
    <property type="protein sequence ID" value="MDF8332712.1"/>
    <property type="molecule type" value="Genomic_DNA"/>
</dbReference>
<organism evidence="2 3">
    <name type="scientific">Novosphingobium cyanobacteriorum</name>
    <dbReference type="NCBI Taxonomy" id="3024215"/>
    <lineage>
        <taxon>Bacteria</taxon>
        <taxon>Pseudomonadati</taxon>
        <taxon>Pseudomonadota</taxon>
        <taxon>Alphaproteobacteria</taxon>
        <taxon>Sphingomonadales</taxon>
        <taxon>Sphingomonadaceae</taxon>
        <taxon>Novosphingobium</taxon>
    </lineage>
</organism>
<dbReference type="Gene3D" id="3.30.420.380">
    <property type="match status" value="1"/>
</dbReference>
<evidence type="ECO:0000313" key="3">
    <source>
        <dbReference type="Proteomes" id="UP001222770"/>
    </source>
</evidence>
<name>A0ABT6CFV5_9SPHN</name>
<keyword evidence="1" id="KW-0812">Transmembrane</keyword>
<accession>A0ABT6CFV5</accession>
<keyword evidence="1" id="KW-0472">Membrane</keyword>
<keyword evidence="3" id="KW-1185">Reference proteome</keyword>
<dbReference type="InterPro" id="IPR007812">
    <property type="entry name" value="T2SS_protein-GspL"/>
</dbReference>
<gene>
    <name evidence="2" type="primary">gspL</name>
    <name evidence="2" type="ORF">POM99_05810</name>
</gene>
<dbReference type="RefSeq" id="WP_277275916.1">
    <property type="nucleotide sequence ID" value="NZ_JAROCY010000004.1"/>
</dbReference>
<evidence type="ECO:0000313" key="2">
    <source>
        <dbReference type="EMBL" id="MDF8332712.1"/>
    </source>
</evidence>
<protein>
    <submittedName>
        <fullName evidence="2">Type II secretion system protein GspL</fullName>
    </submittedName>
</protein>
<sequence length="372" mass="37708">MAAASPPSTGLIALAPAAAGAQWRWWRVGEGALWSMEEGDLPPAVEGPATVLVPAALSPVLDRPMPGLPVPQALAAARLAESERQLGGQAPHVAVAADGVRLLVARVAPVDMDAWLAACAAAGLPDAALVPAALVLPRPDAGPGAGTMLADLAGQHLARTPDAAFAAEDALLAALTDAGAAQTLDDAALAARLAAVQAAPPLDLRQGVYARARVSFLALPDWRSLARMAACAALLALAVLLVWIVRWNHEASRQEALALAAVQVRFPTVTDVDSAERVVAAELVRRGTGASGFGAPTAALLDGLRGAPGVALRDLGYAADGTLRFTAAAPRPEDINAVLVALQQAGWKVTVPPSLAPDPTGAIVAAITVRAP</sequence>
<keyword evidence="1" id="KW-1133">Transmembrane helix</keyword>
<proteinExistence type="predicted"/>
<dbReference type="NCBIfam" id="TIGR01709">
    <property type="entry name" value="typeII_sec_gspL"/>
    <property type="match status" value="1"/>
</dbReference>
<feature type="transmembrane region" description="Helical" evidence="1">
    <location>
        <begin position="225"/>
        <end position="245"/>
    </location>
</feature>